<geneLocation type="plasmid" evidence="3">
    <name>pb18-1</name>
</geneLocation>
<feature type="transmembrane region" description="Helical" evidence="1">
    <location>
        <begin position="112"/>
        <end position="134"/>
    </location>
</feature>
<dbReference type="RefSeq" id="WP_163146538.1">
    <property type="nucleotide sequence ID" value="NZ_CP044456.1"/>
</dbReference>
<keyword evidence="1" id="KW-0812">Transmembrane</keyword>
<dbReference type="AlphaFoldDB" id="A0A6C0Y6Z6"/>
<accession>A0A6C0Y6Z6</accession>
<feature type="transmembrane region" description="Helical" evidence="1">
    <location>
        <begin position="73"/>
        <end position="92"/>
    </location>
</feature>
<gene>
    <name evidence="2" type="ORF">FSC09_15935</name>
</gene>
<dbReference type="Proteomes" id="UP000503440">
    <property type="component" value="Plasmid pB18-1"/>
</dbReference>
<keyword evidence="2" id="KW-0614">Plasmid</keyword>
<name>A0A6C0Y6Z6_9GAMM</name>
<protein>
    <submittedName>
        <fullName evidence="2">Uncharacterized protein</fullName>
    </submittedName>
</protein>
<organism evidence="2 3">
    <name type="scientific">Acinetobacter indicus</name>
    <dbReference type="NCBI Taxonomy" id="756892"/>
    <lineage>
        <taxon>Bacteria</taxon>
        <taxon>Pseudomonadati</taxon>
        <taxon>Pseudomonadota</taxon>
        <taxon>Gammaproteobacteria</taxon>
        <taxon>Moraxellales</taxon>
        <taxon>Moraxellaceae</taxon>
        <taxon>Acinetobacter</taxon>
    </lineage>
</organism>
<keyword evidence="1" id="KW-0472">Membrane</keyword>
<evidence type="ECO:0000313" key="2">
    <source>
        <dbReference type="EMBL" id="QIC71879.1"/>
    </source>
</evidence>
<evidence type="ECO:0000313" key="3">
    <source>
        <dbReference type="Proteomes" id="UP000503440"/>
    </source>
</evidence>
<evidence type="ECO:0000256" key="1">
    <source>
        <dbReference type="SAM" id="Phobius"/>
    </source>
</evidence>
<keyword evidence="1" id="KW-1133">Transmembrane helix</keyword>
<reference evidence="2 3" key="1">
    <citation type="submission" date="2019-09" db="EMBL/GenBank/DDBJ databases">
        <title>Non-baumannii Acinetobacter spp. carrying blaNDM-1 isolated in China.</title>
        <authorList>
            <person name="Cui C."/>
            <person name="Chen C."/>
            <person name="Sun J."/>
            <person name="Liu Y."/>
        </authorList>
    </citation>
    <scope>NUCLEOTIDE SEQUENCE [LARGE SCALE GENOMIC DNA]</scope>
    <source>
        <strain evidence="2 3">B18</strain>
        <plasmid evidence="3">pb18-1</plasmid>
    </source>
</reference>
<proteinExistence type="predicted"/>
<feature type="transmembrane region" description="Helical" evidence="1">
    <location>
        <begin position="41"/>
        <end position="61"/>
    </location>
</feature>
<sequence length="160" mass="18309">MYYALEVNNFLSTSQGFRKVKIMKTNLKTPMEWFNFSTYQLFKICLIINFLGHCALAIPVLGYEALDITKNNFIVYLFVSHIITVILAQYHGYSKIPGIFGACTTLFGFLPYLGWLMHLITAVLTGPLSVRLVVACPFSKRHRPLQERIEARENRKNAAI</sequence>
<dbReference type="EMBL" id="CP044456">
    <property type="protein sequence ID" value="QIC71879.1"/>
    <property type="molecule type" value="Genomic_DNA"/>
</dbReference>